<accession>A0ABM8XIX7</accession>
<organism evidence="4 5">
    <name type="scientific">Cupriavidus pampae</name>
    <dbReference type="NCBI Taxonomy" id="659251"/>
    <lineage>
        <taxon>Bacteria</taxon>
        <taxon>Pseudomonadati</taxon>
        <taxon>Pseudomonadota</taxon>
        <taxon>Betaproteobacteria</taxon>
        <taxon>Burkholderiales</taxon>
        <taxon>Burkholderiaceae</taxon>
        <taxon>Cupriavidus</taxon>
    </lineage>
</organism>
<evidence type="ECO:0000256" key="1">
    <source>
        <dbReference type="ARBA" id="ARBA00009869"/>
    </source>
</evidence>
<sequence length="186" mass="20004">MDSSLSSSAGSLTVIPGRARLLGDDINTDYIISSSRKKDSLDPDVLRRYLLEDLDPGFAGSVQDGDILVAGHNFGCGSAMEVAVTTVLAAGIRVVVARSFARTYWRNAVNNGLLLITAPTEDLCESVREGETVALHLLGASAELRVGADERRVIPCEPVPDIVLTIREAGGLVPYLRRHRKFSEPT</sequence>
<dbReference type="Pfam" id="PF00694">
    <property type="entry name" value="Aconitase_C"/>
    <property type="match status" value="1"/>
</dbReference>
<evidence type="ECO:0000259" key="3">
    <source>
        <dbReference type="Pfam" id="PF00694"/>
    </source>
</evidence>
<dbReference type="PANTHER" id="PTHR43345:SF2">
    <property type="entry name" value="3-ISOPROPYLMALATE DEHYDRATASE SMALL SUBUNIT 1"/>
    <property type="match status" value="1"/>
</dbReference>
<evidence type="ECO:0000313" key="4">
    <source>
        <dbReference type="EMBL" id="CAG9180144.1"/>
    </source>
</evidence>
<name>A0ABM8XIX7_9BURK</name>
<dbReference type="EMBL" id="CAJZAG010000009">
    <property type="protein sequence ID" value="CAG9180144.1"/>
    <property type="molecule type" value="Genomic_DNA"/>
</dbReference>
<dbReference type="InterPro" id="IPR000573">
    <property type="entry name" value="AconitaseA/IPMdHydase_ssu_swvl"/>
</dbReference>
<gene>
    <name evidence="4" type="primary">leuD_2</name>
    <name evidence="4" type="ORF">LMG32289_04525</name>
</gene>
<dbReference type="InterPro" id="IPR015928">
    <property type="entry name" value="Aconitase/3IPM_dehydase_swvl"/>
</dbReference>
<keyword evidence="5" id="KW-1185">Reference proteome</keyword>
<proteinExistence type="inferred from homology"/>
<comment type="similarity">
    <text evidence="1">Belongs to the LeuD family. LeuD type 2 subfamily.</text>
</comment>
<dbReference type="SUPFAM" id="SSF52016">
    <property type="entry name" value="LeuD/IlvD-like"/>
    <property type="match status" value="1"/>
</dbReference>
<feature type="domain" description="Aconitase A/isopropylmalate dehydratase small subunit swivel" evidence="3">
    <location>
        <begin position="64"/>
        <end position="119"/>
    </location>
</feature>
<dbReference type="InterPro" id="IPR011827">
    <property type="entry name" value="LeuD_type2/HacB/DmdB"/>
</dbReference>
<comment type="caution">
    <text evidence="4">The sequence shown here is derived from an EMBL/GenBank/DDBJ whole genome shotgun (WGS) entry which is preliminary data.</text>
</comment>
<keyword evidence="2 4" id="KW-0456">Lyase</keyword>
<dbReference type="NCBIfam" id="TIGR02087">
    <property type="entry name" value="LEUD_arch"/>
    <property type="match status" value="1"/>
</dbReference>
<dbReference type="InterPro" id="IPR050075">
    <property type="entry name" value="LeuD"/>
</dbReference>
<dbReference type="PANTHER" id="PTHR43345">
    <property type="entry name" value="3-ISOPROPYLMALATE DEHYDRATASE SMALL SUBUNIT 2-RELATED-RELATED"/>
    <property type="match status" value="1"/>
</dbReference>
<dbReference type="RefSeq" id="WP_223992304.1">
    <property type="nucleotide sequence ID" value="NZ_CAJZAG010000009.1"/>
</dbReference>
<dbReference type="EC" id="4.2.1.33" evidence="4"/>
<evidence type="ECO:0000313" key="5">
    <source>
        <dbReference type="Proteomes" id="UP000706525"/>
    </source>
</evidence>
<dbReference type="Gene3D" id="3.20.19.10">
    <property type="entry name" value="Aconitase, domain 4"/>
    <property type="match status" value="1"/>
</dbReference>
<protein>
    <submittedName>
        <fullName evidence="4">3-isopropylmalate dehydratase small subunit</fullName>
        <ecNumber evidence="4">4.2.1.33</ecNumber>
    </submittedName>
</protein>
<reference evidence="4 5" key="1">
    <citation type="submission" date="2021-08" db="EMBL/GenBank/DDBJ databases">
        <authorList>
            <person name="Peeters C."/>
        </authorList>
    </citation>
    <scope>NUCLEOTIDE SEQUENCE [LARGE SCALE GENOMIC DNA]</scope>
    <source>
        <strain evidence="4 5">LMG 32289</strain>
    </source>
</reference>
<dbReference type="Proteomes" id="UP000706525">
    <property type="component" value="Unassembled WGS sequence"/>
</dbReference>
<evidence type="ECO:0000256" key="2">
    <source>
        <dbReference type="ARBA" id="ARBA00023239"/>
    </source>
</evidence>
<dbReference type="GO" id="GO:0003861">
    <property type="term" value="F:3-isopropylmalate dehydratase activity"/>
    <property type="evidence" value="ECO:0007669"/>
    <property type="project" value="UniProtKB-EC"/>
</dbReference>